<evidence type="ECO:0000313" key="4">
    <source>
        <dbReference type="EMBL" id="OYO09510.1"/>
    </source>
</evidence>
<sequence>MLELVIDEVDLLDGTGAPPRRAAVGIGDGRIETIGEPGSLRGGQRVDGTGQVLAPGFIDLHSHADFSIEEEPAAITQLAQGVTTLITGNCGTSPFPVTDLAALRDSSAFLRPELSWQWRDLAGYAEAISARRPAVNLGLQVGHGALRIAVLGYADRPATASELARMGDLLGAAADQGAVGFSTGLIYAPGSYADAAEVQALAAVAAEHGLLYSTHLRNETDRVLDAVDEAIETARRSGVRLEISHIKAMGPRNHGKVAGILERIDAARAEGIDVAADVYPYTASSTTLTSRLPDWALAGGVRALLERLADEHESARIEQALAERFDGEIDPGGIVLANLPAGAYSDQLGRSLVEIAERTGRDPGAVALDVLREHRGTVAIVNHAMAAADLESALRHPWVSVASDGWVLSAAGDGRPHPRSFGTFARVLGHFVREQGLLPLAEAVRRMTGLPASRLGLTDRGVVAVGAVADLVLLDPARITDRSTFDDPWQLADGVGQVWLAGRPALGEQPESLRGQGIVLNR</sequence>
<dbReference type="RefSeq" id="WP_094406469.1">
    <property type="nucleotide sequence ID" value="NZ_NMVO01000017.1"/>
</dbReference>
<comment type="similarity">
    <text evidence="1">Belongs to the metallo-dependent hydrolases superfamily. NagA family.</text>
</comment>
<dbReference type="InterPro" id="IPR032466">
    <property type="entry name" value="Metal_Hydrolase"/>
</dbReference>
<dbReference type="Gene3D" id="2.30.40.10">
    <property type="entry name" value="Urease, subunit C, domain 1"/>
    <property type="match status" value="1"/>
</dbReference>
<dbReference type="Gene3D" id="3.20.20.140">
    <property type="entry name" value="Metal-dependent hydrolases"/>
    <property type="match status" value="1"/>
</dbReference>
<dbReference type="PANTHER" id="PTHR11113:SF14">
    <property type="entry name" value="N-ACETYLGLUCOSAMINE-6-PHOSPHATE DEACETYLASE"/>
    <property type="match status" value="1"/>
</dbReference>
<dbReference type="Pfam" id="PF07969">
    <property type="entry name" value="Amidohydro_3"/>
    <property type="match status" value="1"/>
</dbReference>
<protein>
    <submittedName>
        <fullName evidence="4">N-acyl-D-amino-acid deacylase</fullName>
    </submittedName>
</protein>
<dbReference type="InterPro" id="IPR011059">
    <property type="entry name" value="Metal-dep_hydrolase_composite"/>
</dbReference>
<dbReference type="PANTHER" id="PTHR11113">
    <property type="entry name" value="N-ACETYLGLUCOSAMINE-6-PHOSPHATE DEACETYLASE"/>
    <property type="match status" value="1"/>
</dbReference>
<keyword evidence="5" id="KW-1185">Reference proteome</keyword>
<evidence type="ECO:0000256" key="1">
    <source>
        <dbReference type="ARBA" id="ARBA00010716"/>
    </source>
</evidence>
<evidence type="ECO:0000256" key="2">
    <source>
        <dbReference type="ARBA" id="ARBA00022801"/>
    </source>
</evidence>
<dbReference type="Proteomes" id="UP000215896">
    <property type="component" value="Unassembled WGS sequence"/>
</dbReference>
<keyword evidence="2" id="KW-0378">Hydrolase</keyword>
<dbReference type="InterPro" id="IPR013108">
    <property type="entry name" value="Amidohydro_3"/>
</dbReference>
<dbReference type="OrthoDB" id="9766983at2"/>
<dbReference type="SUPFAM" id="SSF51338">
    <property type="entry name" value="Composite domain of metallo-dependent hydrolases"/>
    <property type="match status" value="1"/>
</dbReference>
<dbReference type="InterPro" id="IPR023100">
    <property type="entry name" value="D-aminoacylase_insert_dom_sf"/>
</dbReference>
<dbReference type="Gene3D" id="3.30.1490.130">
    <property type="entry name" value="D-aminoacylase. Domain 3"/>
    <property type="match status" value="1"/>
</dbReference>
<proteinExistence type="inferred from homology"/>
<accession>A0A255G0Q3</accession>
<gene>
    <name evidence="4" type="ORF">CGZ94_17685</name>
</gene>
<name>A0A255G0Q3_9ACTN</name>
<reference evidence="4 5" key="1">
    <citation type="submission" date="2017-07" db="EMBL/GenBank/DDBJ databases">
        <title>Draft whole genome sequences of clinical Proprionibacteriaceae strains.</title>
        <authorList>
            <person name="Bernier A.-M."/>
            <person name="Bernard K."/>
            <person name="Domingo M.-C."/>
        </authorList>
    </citation>
    <scope>NUCLEOTIDE SEQUENCE [LARGE SCALE GENOMIC DNA]</scope>
    <source>
        <strain evidence="4 5">NML 030167</strain>
    </source>
</reference>
<evidence type="ECO:0000313" key="5">
    <source>
        <dbReference type="Proteomes" id="UP000215896"/>
    </source>
</evidence>
<evidence type="ECO:0000259" key="3">
    <source>
        <dbReference type="Pfam" id="PF07969"/>
    </source>
</evidence>
<organism evidence="4 5">
    <name type="scientific">Enemella evansiae</name>
    <dbReference type="NCBI Taxonomy" id="2016499"/>
    <lineage>
        <taxon>Bacteria</taxon>
        <taxon>Bacillati</taxon>
        <taxon>Actinomycetota</taxon>
        <taxon>Actinomycetes</taxon>
        <taxon>Propionibacteriales</taxon>
        <taxon>Propionibacteriaceae</taxon>
        <taxon>Enemella</taxon>
    </lineage>
</organism>
<dbReference type="SUPFAM" id="SSF51556">
    <property type="entry name" value="Metallo-dependent hydrolases"/>
    <property type="match status" value="1"/>
</dbReference>
<dbReference type="EMBL" id="NMVO01000017">
    <property type="protein sequence ID" value="OYO09510.1"/>
    <property type="molecule type" value="Genomic_DNA"/>
</dbReference>
<dbReference type="CDD" id="cd01297">
    <property type="entry name" value="D-aminoacylase"/>
    <property type="match status" value="1"/>
</dbReference>
<comment type="caution">
    <text evidence="4">The sequence shown here is derived from an EMBL/GenBank/DDBJ whole genome shotgun (WGS) entry which is preliminary data.</text>
</comment>
<dbReference type="AlphaFoldDB" id="A0A255G0Q3"/>
<dbReference type="GO" id="GO:0006046">
    <property type="term" value="P:N-acetylglucosamine catabolic process"/>
    <property type="evidence" value="ECO:0007669"/>
    <property type="project" value="TreeGrafter"/>
</dbReference>
<feature type="domain" description="Amidohydrolase 3" evidence="3">
    <location>
        <begin position="46"/>
        <end position="504"/>
    </location>
</feature>
<dbReference type="GO" id="GO:0008448">
    <property type="term" value="F:N-acetylglucosamine-6-phosphate deacetylase activity"/>
    <property type="evidence" value="ECO:0007669"/>
    <property type="project" value="TreeGrafter"/>
</dbReference>